<evidence type="ECO:0000259" key="4">
    <source>
        <dbReference type="PROSITE" id="PS50076"/>
    </source>
</evidence>
<dbReference type="AlphaFoldDB" id="A0A1I1FNT7"/>
<feature type="transmembrane region" description="Helical" evidence="3">
    <location>
        <begin position="326"/>
        <end position="349"/>
    </location>
</feature>
<dbReference type="PANTHER" id="PTHR43096">
    <property type="entry name" value="DNAJ HOMOLOG 1, MITOCHONDRIAL-RELATED"/>
    <property type="match status" value="1"/>
</dbReference>
<accession>A0A1I1FNT7</accession>
<feature type="compositionally biased region" description="Basic and acidic residues" evidence="2">
    <location>
        <begin position="174"/>
        <end position="184"/>
    </location>
</feature>
<dbReference type="CDD" id="cd06257">
    <property type="entry name" value="DnaJ"/>
    <property type="match status" value="1"/>
</dbReference>
<evidence type="ECO:0000313" key="6">
    <source>
        <dbReference type="Proteomes" id="UP000199161"/>
    </source>
</evidence>
<dbReference type="SUPFAM" id="SSF46565">
    <property type="entry name" value="Chaperone J-domain"/>
    <property type="match status" value="1"/>
</dbReference>
<feature type="transmembrane region" description="Helical" evidence="3">
    <location>
        <begin position="301"/>
        <end position="320"/>
    </location>
</feature>
<dbReference type="EMBL" id="FOKW01000003">
    <property type="protein sequence ID" value="SFB99308.1"/>
    <property type="molecule type" value="Genomic_DNA"/>
</dbReference>
<sequence>MYSYGIPRTDVESVDGSVFIAATESADVAETYYDVLEVDSDATAAEIEAAYRERVLETHPDQSDDPDAAEEFQRVAEAEAVLGDEAERARYDRLGHEAYVELADGPATGDSGECAWSTGDEDPSADPGHGSADDAHGTNTRGTGRRGSTTTHSGTSSGRSSRRGGRRRTGNRSRWQEVYEEVNRETGGSGTSERADPGKEFSTAEGTSAAETGAGTGEAGTESAADDGYAVHDWNDDVDLEWQGRPLTRSAAVTLACIWALYPLFVYSSVAPGFATWTNAIVAACTLALVGYALTFPRVATAMFGFWSLAIPAVVVRTAILSPFSLSGAATIGLAWIPFGYAIVVWWALRP</sequence>
<keyword evidence="3" id="KW-0812">Transmembrane</keyword>
<feature type="region of interest" description="Disordered" evidence="2">
    <location>
        <begin position="102"/>
        <end position="224"/>
    </location>
</feature>
<evidence type="ECO:0000256" key="2">
    <source>
        <dbReference type="SAM" id="MobiDB-lite"/>
    </source>
</evidence>
<dbReference type="GO" id="GO:0042026">
    <property type="term" value="P:protein refolding"/>
    <property type="evidence" value="ECO:0007669"/>
    <property type="project" value="TreeGrafter"/>
</dbReference>
<dbReference type="SMART" id="SM00271">
    <property type="entry name" value="DnaJ"/>
    <property type="match status" value="1"/>
</dbReference>
<dbReference type="PRINTS" id="PR00625">
    <property type="entry name" value="JDOMAIN"/>
</dbReference>
<reference evidence="6" key="1">
    <citation type="submission" date="2016-10" db="EMBL/GenBank/DDBJ databases">
        <authorList>
            <person name="Varghese N."/>
            <person name="Submissions S."/>
        </authorList>
    </citation>
    <scope>NUCLEOTIDE SEQUENCE [LARGE SCALE GENOMIC DNA]</scope>
    <source>
        <strain evidence="6">DSM 13078</strain>
    </source>
</reference>
<dbReference type="GO" id="GO:0051082">
    <property type="term" value="F:unfolded protein binding"/>
    <property type="evidence" value="ECO:0007669"/>
    <property type="project" value="TreeGrafter"/>
</dbReference>
<dbReference type="Pfam" id="PF00226">
    <property type="entry name" value="DnaJ"/>
    <property type="match status" value="1"/>
</dbReference>
<dbReference type="InterPro" id="IPR036869">
    <property type="entry name" value="J_dom_sf"/>
</dbReference>
<dbReference type="GO" id="GO:0005737">
    <property type="term" value="C:cytoplasm"/>
    <property type="evidence" value="ECO:0007669"/>
    <property type="project" value="TreeGrafter"/>
</dbReference>
<keyword evidence="1" id="KW-0143">Chaperone</keyword>
<proteinExistence type="predicted"/>
<feature type="domain" description="J" evidence="4">
    <location>
        <begin position="31"/>
        <end position="95"/>
    </location>
</feature>
<keyword evidence="6" id="KW-1185">Reference proteome</keyword>
<feature type="compositionally biased region" description="Low complexity" evidence="2">
    <location>
        <begin position="137"/>
        <end position="159"/>
    </location>
</feature>
<evidence type="ECO:0000256" key="3">
    <source>
        <dbReference type="SAM" id="Phobius"/>
    </source>
</evidence>
<dbReference type="Gene3D" id="1.10.287.110">
    <property type="entry name" value="DnaJ domain"/>
    <property type="match status" value="1"/>
</dbReference>
<dbReference type="Proteomes" id="UP000199161">
    <property type="component" value="Unassembled WGS sequence"/>
</dbReference>
<feature type="transmembrane region" description="Helical" evidence="3">
    <location>
        <begin position="250"/>
        <end position="268"/>
    </location>
</feature>
<dbReference type="PROSITE" id="PS50076">
    <property type="entry name" value="DNAJ_2"/>
    <property type="match status" value="1"/>
</dbReference>
<gene>
    <name evidence="5" type="ORF">SAMN05444422_103399</name>
</gene>
<evidence type="ECO:0000256" key="1">
    <source>
        <dbReference type="ARBA" id="ARBA00023186"/>
    </source>
</evidence>
<keyword evidence="3" id="KW-0472">Membrane</keyword>
<name>A0A1I1FNT7_NATHA</name>
<dbReference type="InterPro" id="IPR001623">
    <property type="entry name" value="DnaJ_domain"/>
</dbReference>
<evidence type="ECO:0000313" key="5">
    <source>
        <dbReference type="EMBL" id="SFB99308.1"/>
    </source>
</evidence>
<feature type="compositionally biased region" description="Basic residues" evidence="2">
    <location>
        <begin position="160"/>
        <end position="171"/>
    </location>
</feature>
<keyword evidence="3" id="KW-1133">Transmembrane helix</keyword>
<organism evidence="5 6">
    <name type="scientific">Natronobacterium haloterrestre</name>
    <name type="common">Halobiforma haloterrestris</name>
    <dbReference type="NCBI Taxonomy" id="148448"/>
    <lineage>
        <taxon>Archaea</taxon>
        <taxon>Methanobacteriati</taxon>
        <taxon>Methanobacteriota</taxon>
        <taxon>Stenosarchaea group</taxon>
        <taxon>Halobacteria</taxon>
        <taxon>Halobacteriales</taxon>
        <taxon>Natrialbaceae</taxon>
        <taxon>Natronobacterium</taxon>
    </lineage>
</organism>
<feature type="transmembrane region" description="Helical" evidence="3">
    <location>
        <begin position="274"/>
        <end position="294"/>
    </location>
</feature>
<dbReference type="PANTHER" id="PTHR43096:SF52">
    <property type="entry name" value="DNAJ HOMOLOG 1, MITOCHONDRIAL-RELATED"/>
    <property type="match status" value="1"/>
</dbReference>
<protein>
    <submittedName>
        <fullName evidence="5">DnaJ domain-containing protein</fullName>
    </submittedName>
</protein>
<feature type="compositionally biased region" description="Low complexity" evidence="2">
    <location>
        <begin position="203"/>
        <end position="223"/>
    </location>
</feature>